<feature type="compositionally biased region" description="Basic and acidic residues" evidence="1">
    <location>
        <begin position="746"/>
        <end position="761"/>
    </location>
</feature>
<feature type="region of interest" description="Disordered" evidence="1">
    <location>
        <begin position="539"/>
        <end position="564"/>
    </location>
</feature>
<dbReference type="SUPFAM" id="SSF82708">
    <property type="entry name" value="R3H domain"/>
    <property type="match status" value="1"/>
</dbReference>
<keyword evidence="4" id="KW-1185">Reference proteome</keyword>
<feature type="compositionally biased region" description="Acidic residues" evidence="1">
    <location>
        <begin position="848"/>
        <end position="864"/>
    </location>
</feature>
<dbReference type="EMBL" id="CACVKT020002230">
    <property type="protein sequence ID" value="CAC5376711.1"/>
    <property type="molecule type" value="Genomic_DNA"/>
</dbReference>
<feature type="compositionally biased region" description="Basic and acidic residues" evidence="1">
    <location>
        <begin position="701"/>
        <end position="711"/>
    </location>
</feature>
<dbReference type="Pfam" id="PF01424">
    <property type="entry name" value="R3H"/>
    <property type="match status" value="1"/>
</dbReference>
<evidence type="ECO:0000259" key="2">
    <source>
        <dbReference type="PROSITE" id="PS51061"/>
    </source>
</evidence>
<feature type="compositionally biased region" description="Basic and acidic residues" evidence="1">
    <location>
        <begin position="241"/>
        <end position="265"/>
    </location>
</feature>
<organism evidence="3 4">
    <name type="scientific">Mytilus coruscus</name>
    <name type="common">Sea mussel</name>
    <dbReference type="NCBI Taxonomy" id="42192"/>
    <lineage>
        <taxon>Eukaryota</taxon>
        <taxon>Metazoa</taxon>
        <taxon>Spiralia</taxon>
        <taxon>Lophotrochozoa</taxon>
        <taxon>Mollusca</taxon>
        <taxon>Bivalvia</taxon>
        <taxon>Autobranchia</taxon>
        <taxon>Pteriomorphia</taxon>
        <taxon>Mytilida</taxon>
        <taxon>Mytiloidea</taxon>
        <taxon>Mytilidae</taxon>
        <taxon>Mytilinae</taxon>
        <taxon>Mytilus</taxon>
    </lineage>
</organism>
<name>A0A6J8AZ59_MYTCO</name>
<feature type="compositionally biased region" description="Basic residues" evidence="1">
    <location>
        <begin position="804"/>
        <end position="820"/>
    </location>
</feature>
<gene>
    <name evidence="3" type="ORF">MCOR_13262</name>
</gene>
<feature type="compositionally biased region" description="Basic and acidic residues" evidence="1">
    <location>
        <begin position="682"/>
        <end position="692"/>
    </location>
</feature>
<dbReference type="Proteomes" id="UP000507470">
    <property type="component" value="Unassembled WGS sequence"/>
</dbReference>
<proteinExistence type="predicted"/>
<evidence type="ECO:0000313" key="4">
    <source>
        <dbReference type="Proteomes" id="UP000507470"/>
    </source>
</evidence>
<feature type="compositionally biased region" description="Polar residues" evidence="1">
    <location>
        <begin position="190"/>
        <end position="199"/>
    </location>
</feature>
<accession>A0A6J8AZ59</accession>
<evidence type="ECO:0000313" key="3">
    <source>
        <dbReference type="EMBL" id="CAC5376711.1"/>
    </source>
</evidence>
<feature type="region of interest" description="Disordered" evidence="1">
    <location>
        <begin position="92"/>
        <end position="277"/>
    </location>
</feature>
<dbReference type="OrthoDB" id="5418203at2759"/>
<dbReference type="InterPro" id="IPR012677">
    <property type="entry name" value="Nucleotide-bd_a/b_plait_sf"/>
</dbReference>
<feature type="compositionally biased region" description="Low complexity" evidence="1">
    <location>
        <begin position="177"/>
        <end position="189"/>
    </location>
</feature>
<feature type="compositionally biased region" description="Basic and acidic residues" evidence="1">
    <location>
        <begin position="821"/>
        <end position="832"/>
    </location>
</feature>
<feature type="domain" description="R3H" evidence="2">
    <location>
        <begin position="12"/>
        <end position="77"/>
    </location>
</feature>
<sequence length="1325" mass="147706">MSDERYLSPLEKKFIDNINTDLKKFILSGTKKSVLIFPPFDSFHRFLAHKCTEEYKELKSFSIGQGILRRLVICDQKDFIGESSNFGICMSNPRPSVGRGRARGRVKDGDSPGISPVGVRQSGITDSGHHIRKPDQLPSDFAADDLDQNRLRIQRSRGRGKKPEVQLYVPRGRRSQDSSNGNSQSQESQCLQSNSTECDQYNLPELKKQQGGTTDSNEKTDDIEKNLTSSDIKLVYMPPGRRREQEKDQSLSESSERGSDGDHWDVNNTDTTVRSESKEKYIMSDEFGERSHGIDLSSEVKCLDVDSSTVCLSGQKIKSHEEQGTAIYQEKSPREDQRIEFDNSVTFHSNDHQNVKQCSTINNDTHNIDTKVDKCGKNEEELAKDLSSFKNENTTFSMCKTSEHLNTDISLQPETNDNVHICENLDQSEHDTGDVSTKVHDKLDTVSSDSVREQIGSGNESCMNNLTNISDSIENNERLNHSNNHDNSGKVINSDLSDDLMTSDAALEQHEESDIVNLKDKGYNTNEGSEVREINNTISDASKAPFDNNVKTTTSNSDNDKSDLNMVNTEESQQIMASSDLSRINHDLLDSTEDDTQKVGNSSLTSQNSTLDLSKNIHEVYNIENVKSDDTILSSGSNRTEECISMSHDSGAITLESHPIQSGEATDSQDKTVLDACLKKESSDLRSEKDENSLQSNSNDESNHSKHKVSESGENGNSDLGSYKDSAYSAHTTKKSTDVKSNASEKPVKGENSRTNTEKGVKNSSKVIVRNDKLAAFGWELYTDKTNESTAEKERAESEEKDKKKSGKKKTGKGKNKLKKKQDSAAESKEINQQESETVVSEKKPIQSEEDESWDTMFDDDGESLDPNTSEEVGIFHSMFDDDGESLDPNTLEEVGIFHSMFDDDGESLDPNTLEESLDPNTLEEVGIFHSMFDDDGESLDPNTLEEVGIFHSMFDDDGESLDPNTLEEVGIFHSMFDDDGESLDPNTLEESLDPNTLEEVGIFHSMFDDDGESLDPNTLEEVEEVGIFHSMFDDDGESLDPNTSEEVGIFHSMFDDDGESLDPNTLEEVGIFHSMFDDDGESLDPNTLEEVGIFHSMFDDDGESLDPNTLEEVGIFHSMFDDDGESLDPNTLEEVCIFHSMFDDDGESLDPNTLEEVGIFHSMFDDDGESLDPNTLEESLDPNTLEEVCIFHSMFDDDGESLDPNTSEELSSNVGKVKVKKPVINYLNYQPKEPDLDYEGMNHVIEIYDFSSEMKTEDLLSAFSMFKSKGFDIKWVDDTHALGVFSSVIAANEALQFTHPLLKVGPLSLACRESKIKAKRAVGM</sequence>
<dbReference type="PANTHER" id="PTHR21678">
    <property type="entry name" value="GROWTH INHIBITION AND DIFFERENTIATION RELATED PROTEIN 88"/>
    <property type="match status" value="1"/>
</dbReference>
<reference evidence="3 4" key="1">
    <citation type="submission" date="2020-06" db="EMBL/GenBank/DDBJ databases">
        <authorList>
            <person name="Li R."/>
            <person name="Bekaert M."/>
        </authorList>
    </citation>
    <scope>NUCLEOTIDE SEQUENCE [LARGE SCALE GENOMIC DNA]</scope>
    <source>
        <strain evidence="4">wild</strain>
    </source>
</reference>
<dbReference type="InterPro" id="IPR001374">
    <property type="entry name" value="R3H_dom"/>
</dbReference>
<dbReference type="PANTHER" id="PTHR21678:SF0">
    <property type="entry name" value="C3H1-TYPE DOMAIN-CONTAINING PROTEIN"/>
    <property type="match status" value="1"/>
</dbReference>
<protein>
    <recommendedName>
        <fullName evidence="2">R3H domain-containing protein</fullName>
    </recommendedName>
</protein>
<dbReference type="InterPro" id="IPR036867">
    <property type="entry name" value="R3H_dom_sf"/>
</dbReference>
<feature type="compositionally biased region" description="Basic and acidic residues" evidence="1">
    <location>
        <begin position="216"/>
        <end position="225"/>
    </location>
</feature>
<feature type="compositionally biased region" description="Basic and acidic residues" evidence="1">
    <location>
        <begin position="782"/>
        <end position="803"/>
    </location>
</feature>
<dbReference type="GO" id="GO:0003676">
    <property type="term" value="F:nucleic acid binding"/>
    <property type="evidence" value="ECO:0007669"/>
    <property type="project" value="UniProtKB-UniRule"/>
</dbReference>
<dbReference type="Gene3D" id="3.30.70.330">
    <property type="match status" value="1"/>
</dbReference>
<dbReference type="Gene3D" id="3.30.1370.50">
    <property type="entry name" value="R3H-like domain"/>
    <property type="match status" value="1"/>
</dbReference>
<dbReference type="PROSITE" id="PS51061">
    <property type="entry name" value="R3H"/>
    <property type="match status" value="1"/>
</dbReference>
<dbReference type="InterPro" id="IPR039884">
    <property type="entry name" value="R3HC1/R3HCL"/>
</dbReference>
<evidence type="ECO:0000256" key="1">
    <source>
        <dbReference type="SAM" id="MobiDB-lite"/>
    </source>
</evidence>
<feature type="region of interest" description="Disordered" evidence="1">
    <location>
        <begin position="682"/>
        <end position="865"/>
    </location>
</feature>